<keyword evidence="3" id="KW-0694">RNA-binding</keyword>
<dbReference type="Proteomes" id="UP000658382">
    <property type="component" value="Unassembled WGS sequence"/>
</dbReference>
<keyword evidence="5" id="KW-1185">Reference proteome</keyword>
<dbReference type="EMBL" id="BMNQ01000004">
    <property type="protein sequence ID" value="GGJ86834.1"/>
    <property type="molecule type" value="Genomic_DNA"/>
</dbReference>
<dbReference type="PANTHER" id="PTHR37825">
    <property type="entry name" value="TRNA(MET) CYTIDINE ACETATE LIGASE"/>
    <property type="match status" value="1"/>
</dbReference>
<feature type="binding site" evidence="3">
    <location>
        <position position="69"/>
    </location>
    <ligand>
        <name>ATP</name>
        <dbReference type="ChEBI" id="CHEBI:30616"/>
    </ligand>
</feature>
<feature type="binding site" evidence="3">
    <location>
        <begin position="155"/>
        <end position="156"/>
    </location>
    <ligand>
        <name>ATP</name>
        <dbReference type="ChEBI" id="CHEBI:30616"/>
    </ligand>
</feature>
<keyword evidence="3" id="KW-0547">Nucleotide-binding</keyword>
<evidence type="ECO:0000256" key="1">
    <source>
        <dbReference type="ARBA" id="ARBA00022598"/>
    </source>
</evidence>
<dbReference type="GO" id="GO:0005524">
    <property type="term" value="F:ATP binding"/>
    <property type="evidence" value="ECO:0007669"/>
    <property type="project" value="UniProtKB-KW"/>
</dbReference>
<name>A0A917UUT0_9BACI</name>
<comment type="similarity">
    <text evidence="3">Belongs to the TmcAL family.</text>
</comment>
<proteinExistence type="inferred from homology"/>
<dbReference type="EC" id="6.3.4.-" evidence="3"/>
<comment type="function">
    <text evidence="3">Catalyzes the formation of N(4)-acetylcytidine (ac(4)C) at the wobble position of elongator tRNA(Met), using acetate and ATP as substrates. First activates an acetate ion to form acetyladenylate (Ac-AMP) and then transfers the acetyl group to tRNA to form ac(4)C34.</text>
</comment>
<evidence type="ECO:0000313" key="5">
    <source>
        <dbReference type="Proteomes" id="UP000658382"/>
    </source>
</evidence>
<comment type="caution">
    <text evidence="4">The sequence shown here is derived from an EMBL/GenBank/DDBJ whole genome shotgun (WGS) entry which is preliminary data.</text>
</comment>
<evidence type="ECO:0000256" key="3">
    <source>
        <dbReference type="HAMAP-Rule" id="MF_01539"/>
    </source>
</evidence>
<dbReference type="GO" id="GO:0005737">
    <property type="term" value="C:cytoplasm"/>
    <property type="evidence" value="ECO:0007669"/>
    <property type="project" value="UniProtKB-SubCell"/>
</dbReference>
<dbReference type="Gene3D" id="3.40.50.620">
    <property type="entry name" value="HUPs"/>
    <property type="match status" value="1"/>
</dbReference>
<comment type="caution">
    <text evidence="3">Lacks conserved residue(s) required for the propagation of feature annotation.</text>
</comment>
<gene>
    <name evidence="4" type="primary">ylbM</name>
    <name evidence="3" type="synonym">tmcAL</name>
    <name evidence="4" type="ORF">GCM10007063_06690</name>
</gene>
<dbReference type="HAMAP" id="MF_01539">
    <property type="entry name" value="TmcAL"/>
    <property type="match status" value="1"/>
</dbReference>
<organism evidence="4 5">
    <name type="scientific">Lentibacillus kapialis</name>
    <dbReference type="NCBI Taxonomy" id="340214"/>
    <lineage>
        <taxon>Bacteria</taxon>
        <taxon>Bacillati</taxon>
        <taxon>Bacillota</taxon>
        <taxon>Bacilli</taxon>
        <taxon>Bacillales</taxon>
        <taxon>Bacillaceae</taxon>
        <taxon>Lentibacillus</taxon>
    </lineage>
</organism>
<dbReference type="GO" id="GO:0000049">
    <property type="term" value="F:tRNA binding"/>
    <property type="evidence" value="ECO:0007669"/>
    <property type="project" value="UniProtKB-KW"/>
</dbReference>
<keyword evidence="3" id="KW-0963">Cytoplasm</keyword>
<dbReference type="GO" id="GO:0016879">
    <property type="term" value="F:ligase activity, forming carbon-nitrogen bonds"/>
    <property type="evidence" value="ECO:0007669"/>
    <property type="project" value="UniProtKB-UniRule"/>
</dbReference>
<dbReference type="InterPro" id="IPR008513">
    <property type="entry name" value="tRNA(Met)_cyd_acetate_ligase"/>
</dbReference>
<comment type="subcellular location">
    <subcellularLocation>
        <location evidence="3">Cytoplasm</location>
    </subcellularLocation>
</comment>
<keyword evidence="1 3" id="KW-0436">Ligase</keyword>
<reference evidence="4" key="1">
    <citation type="journal article" date="2014" name="Int. J. Syst. Evol. Microbiol.">
        <title>Complete genome sequence of Corynebacterium casei LMG S-19264T (=DSM 44701T), isolated from a smear-ripened cheese.</title>
        <authorList>
            <consortium name="US DOE Joint Genome Institute (JGI-PGF)"/>
            <person name="Walter F."/>
            <person name="Albersmeier A."/>
            <person name="Kalinowski J."/>
            <person name="Ruckert C."/>
        </authorList>
    </citation>
    <scope>NUCLEOTIDE SEQUENCE</scope>
    <source>
        <strain evidence="4">JCM 12580</strain>
    </source>
</reference>
<dbReference type="InterPro" id="IPR014729">
    <property type="entry name" value="Rossmann-like_a/b/a_fold"/>
</dbReference>
<feature type="binding site" evidence="3">
    <location>
        <position position="130"/>
    </location>
    <ligand>
        <name>ATP</name>
        <dbReference type="ChEBI" id="CHEBI:30616"/>
    </ligand>
</feature>
<keyword evidence="3" id="KW-0820">tRNA-binding</keyword>
<protein>
    <recommendedName>
        <fullName evidence="3">tRNA(Met) cytidine acetate ligase</fullName>
        <ecNumber evidence="3">6.3.4.-</ecNumber>
    </recommendedName>
</protein>
<dbReference type="AlphaFoldDB" id="A0A917UUT0"/>
<keyword evidence="2 3" id="KW-0819">tRNA processing</keyword>
<accession>A0A917UUT0</accession>
<dbReference type="Pfam" id="PF05636">
    <property type="entry name" value="HIGH_NTase1"/>
    <property type="match status" value="1"/>
</dbReference>
<dbReference type="GO" id="GO:0006400">
    <property type="term" value="P:tRNA modification"/>
    <property type="evidence" value="ECO:0007669"/>
    <property type="project" value="UniProtKB-UniRule"/>
</dbReference>
<comment type="catalytic activity">
    <reaction evidence="3">
        <text>cytidine(34) in elongator tRNA(Met) + acetate + ATP = N(4)-acetylcytidine(34) in elongator tRNA(Met) + AMP + diphosphate</text>
        <dbReference type="Rhea" id="RHEA:58144"/>
        <dbReference type="Rhea" id="RHEA-COMP:10693"/>
        <dbReference type="Rhea" id="RHEA-COMP:10694"/>
        <dbReference type="ChEBI" id="CHEBI:30089"/>
        <dbReference type="ChEBI" id="CHEBI:30616"/>
        <dbReference type="ChEBI" id="CHEBI:33019"/>
        <dbReference type="ChEBI" id="CHEBI:74900"/>
        <dbReference type="ChEBI" id="CHEBI:82748"/>
        <dbReference type="ChEBI" id="CHEBI:456215"/>
    </reaction>
</comment>
<evidence type="ECO:0000313" key="4">
    <source>
        <dbReference type="EMBL" id="GGJ86834.1"/>
    </source>
</evidence>
<dbReference type="SUPFAM" id="SSF52374">
    <property type="entry name" value="Nucleotidylyl transferase"/>
    <property type="match status" value="1"/>
</dbReference>
<reference evidence="4" key="2">
    <citation type="submission" date="2020-09" db="EMBL/GenBank/DDBJ databases">
        <authorList>
            <person name="Sun Q."/>
            <person name="Ohkuma M."/>
        </authorList>
    </citation>
    <scope>NUCLEOTIDE SEQUENCE</scope>
    <source>
        <strain evidence="4">JCM 12580</strain>
    </source>
</reference>
<sequence length="371" mass="41639">MIAVMSGSFLQRGEPAIMDKFHRTKAALSSGVDIVLELPYIYAVQNSDLFAQGAVQTLHEIGVSSLCFGSESGDISRFTSSYNVLQQEQPAYQTVLQKNLNLGLSFPEASRHAYQQIGLATSEMDLTKPNNILGFSYVKAILDHNLSIKPLTITRIKSAYHDQAITGSIASATSIRKDLLSKGHISETAVDALPDVTIQQLHTYKKQAGIWHSWEDYFQLIHYRVMTMTKEELAAIHGVDEGLENRIKKTARSATSFYEWINKIKTKRYTWTRLQRIFAHILTSTAKADLQPFINAKTVPYVRLLGMTKTGQSYLNDRKKDMDVPLISTLAGTKNPLLSIEEKASHAYYSIIPGEKKQTLHHQELKPPIII</sequence>
<evidence type="ECO:0000256" key="2">
    <source>
        <dbReference type="ARBA" id="ARBA00022694"/>
    </source>
</evidence>
<dbReference type="PANTHER" id="PTHR37825:SF1">
    <property type="entry name" value="TRNA(MET) CYTIDINE ACETATE LIGASE"/>
    <property type="match status" value="1"/>
</dbReference>
<keyword evidence="3" id="KW-0067">ATP-binding</keyword>
<dbReference type="NCBIfam" id="NF010191">
    <property type="entry name" value="PRK13670.1"/>
    <property type="match status" value="1"/>
</dbReference>